<reference evidence="6" key="1">
    <citation type="submission" date="2021-02" db="EMBL/GenBank/DDBJ databases">
        <authorList>
            <person name="Steward A R."/>
        </authorList>
    </citation>
    <scope>NUCLEOTIDE SEQUENCE</scope>
</reference>
<gene>
    <name evidence="6" type="ORF">PMACD_LOCUS934</name>
</gene>
<dbReference type="GO" id="GO:0005615">
    <property type="term" value="C:extracellular space"/>
    <property type="evidence" value="ECO:0007669"/>
    <property type="project" value="InterPro"/>
</dbReference>
<sequence length="401" mass="44667">MILLVNGIDTRRKKQMRDSGGSLETNSYKNLDMRGRIRKSFFVAHALDNLDSNTICSPISALLPIGKLALGAVNTSLDEMLEAIGVISQKKIKSHFKHLIAELRYLPGVKLDIASRLYISTQARLTSSFESDTKEIFSSSAEKVDFESPVITADKINGWVESQTANMIHDMISPDEIDPEMSLIMINAIYFNGKWETPFKKLETATFHTPIDVRRVNMMSVNSHFNYTECAALNAQILKLPYTGGTAALIIILPKARNGLPLLLHQIKLAPEILDSALNSMLVHTVQATIPKFRLESEMDLRQMYEKVGIRKIFKQYESDLTGIVRDKIVTVSKAKQKAVIDVNERGTEAAASSSTSMLQMSLSKTVKFKADHPFLFILLSNTQQLFAGTLVHPHTAGKRG</sequence>
<name>A0A821LSR7_9NEOP</name>
<dbReference type="PANTHER" id="PTHR11461:SF211">
    <property type="entry name" value="GH10112P-RELATED"/>
    <property type="match status" value="1"/>
</dbReference>
<dbReference type="Pfam" id="PF00079">
    <property type="entry name" value="Serpin"/>
    <property type="match status" value="1"/>
</dbReference>
<dbReference type="SMART" id="SM00093">
    <property type="entry name" value="SERPIN"/>
    <property type="match status" value="1"/>
</dbReference>
<dbReference type="Gene3D" id="2.30.39.10">
    <property type="entry name" value="Alpha-1-antitrypsin, domain 1"/>
    <property type="match status" value="1"/>
</dbReference>
<organism evidence="6 7">
    <name type="scientific">Pieris macdunnoughi</name>
    <dbReference type="NCBI Taxonomy" id="345717"/>
    <lineage>
        <taxon>Eukaryota</taxon>
        <taxon>Metazoa</taxon>
        <taxon>Ecdysozoa</taxon>
        <taxon>Arthropoda</taxon>
        <taxon>Hexapoda</taxon>
        <taxon>Insecta</taxon>
        <taxon>Pterygota</taxon>
        <taxon>Neoptera</taxon>
        <taxon>Endopterygota</taxon>
        <taxon>Lepidoptera</taxon>
        <taxon>Glossata</taxon>
        <taxon>Ditrysia</taxon>
        <taxon>Papilionoidea</taxon>
        <taxon>Pieridae</taxon>
        <taxon>Pierinae</taxon>
        <taxon>Pieris</taxon>
    </lineage>
</organism>
<dbReference type="Proteomes" id="UP000663880">
    <property type="component" value="Unassembled WGS sequence"/>
</dbReference>
<comment type="similarity">
    <text evidence="1 4">Belongs to the serpin family.</text>
</comment>
<proteinExistence type="inferred from homology"/>
<dbReference type="InterPro" id="IPR042185">
    <property type="entry name" value="Serpin_sf_2"/>
</dbReference>
<evidence type="ECO:0000259" key="5">
    <source>
        <dbReference type="SMART" id="SM00093"/>
    </source>
</evidence>
<evidence type="ECO:0000256" key="4">
    <source>
        <dbReference type="RuleBase" id="RU000411"/>
    </source>
</evidence>
<evidence type="ECO:0000256" key="3">
    <source>
        <dbReference type="ARBA" id="ARBA00022900"/>
    </source>
</evidence>
<dbReference type="InterPro" id="IPR036186">
    <property type="entry name" value="Serpin_sf"/>
</dbReference>
<keyword evidence="2" id="KW-0646">Protease inhibitor</keyword>
<dbReference type="AlphaFoldDB" id="A0A821LSR7"/>
<dbReference type="OrthoDB" id="671595at2759"/>
<dbReference type="SUPFAM" id="SSF56574">
    <property type="entry name" value="Serpins"/>
    <property type="match status" value="1"/>
</dbReference>
<evidence type="ECO:0000256" key="1">
    <source>
        <dbReference type="ARBA" id="ARBA00009500"/>
    </source>
</evidence>
<feature type="domain" description="Serpin" evidence="5">
    <location>
        <begin position="39"/>
        <end position="394"/>
    </location>
</feature>
<dbReference type="InterPro" id="IPR000215">
    <property type="entry name" value="Serpin_fam"/>
</dbReference>
<evidence type="ECO:0000313" key="6">
    <source>
        <dbReference type="EMBL" id="CAF4755091.1"/>
    </source>
</evidence>
<accession>A0A821LSR7</accession>
<dbReference type="Gene3D" id="3.30.497.10">
    <property type="entry name" value="Antithrombin, subunit I, domain 2"/>
    <property type="match status" value="1"/>
</dbReference>
<dbReference type="PANTHER" id="PTHR11461">
    <property type="entry name" value="SERINE PROTEASE INHIBITOR, SERPIN"/>
    <property type="match status" value="1"/>
</dbReference>
<protein>
    <recommendedName>
        <fullName evidence="5">Serpin domain-containing protein</fullName>
    </recommendedName>
</protein>
<dbReference type="InterPro" id="IPR023796">
    <property type="entry name" value="Serpin_dom"/>
</dbReference>
<keyword evidence="7" id="KW-1185">Reference proteome</keyword>
<evidence type="ECO:0000313" key="7">
    <source>
        <dbReference type="Proteomes" id="UP000663880"/>
    </source>
</evidence>
<comment type="caution">
    <text evidence="6">The sequence shown here is derived from an EMBL/GenBank/DDBJ whole genome shotgun (WGS) entry which is preliminary data.</text>
</comment>
<dbReference type="InterPro" id="IPR023795">
    <property type="entry name" value="Serpin_CS"/>
</dbReference>
<dbReference type="PROSITE" id="PS00284">
    <property type="entry name" value="SERPIN"/>
    <property type="match status" value="1"/>
</dbReference>
<dbReference type="EMBL" id="CAJOBZ010000002">
    <property type="protein sequence ID" value="CAF4755091.1"/>
    <property type="molecule type" value="Genomic_DNA"/>
</dbReference>
<dbReference type="InterPro" id="IPR042178">
    <property type="entry name" value="Serpin_sf_1"/>
</dbReference>
<evidence type="ECO:0000256" key="2">
    <source>
        <dbReference type="ARBA" id="ARBA00022690"/>
    </source>
</evidence>
<dbReference type="GO" id="GO:0004867">
    <property type="term" value="F:serine-type endopeptidase inhibitor activity"/>
    <property type="evidence" value="ECO:0007669"/>
    <property type="project" value="UniProtKB-KW"/>
</dbReference>
<keyword evidence="3" id="KW-0722">Serine protease inhibitor</keyword>